<reference evidence="1" key="2">
    <citation type="submission" date="2022-05" db="EMBL/GenBank/DDBJ databases">
        <authorList>
            <consortium name="NCBI Pathogen Detection Project"/>
        </authorList>
    </citation>
    <scope>NUCLEOTIDE SEQUENCE</scope>
    <source>
        <strain evidence="1">CAV1698</strain>
    </source>
</reference>
<sequence>MSPEKVPLVEKHLHEWVSDMCLCYKGICMNEAGKGALFEKHLHEWGDTQDVAEKHLYQWEK</sequence>
<name>A0A9C7V2S3_CITAM</name>
<comment type="caution">
    <text evidence="1">The sequence shown here is derived from an EMBL/GenBank/DDBJ whole genome shotgun (WGS) entry which is preliminary data.</text>
</comment>
<evidence type="ECO:0000313" key="2">
    <source>
        <dbReference type="Proteomes" id="UP000862426"/>
    </source>
</evidence>
<dbReference type="Proteomes" id="UP000862426">
    <property type="component" value="Unassembled WGS sequence"/>
</dbReference>
<protein>
    <submittedName>
        <fullName evidence="1">Uncharacterized protein</fullName>
    </submittedName>
</protein>
<accession>A0A9C7V2S3</accession>
<gene>
    <name evidence="1" type="ORF">JD854_RS07630</name>
</gene>
<proteinExistence type="predicted"/>
<dbReference type="EMBL" id="DACYAJ020000007">
    <property type="protein sequence ID" value="HCD1254930.1"/>
    <property type="molecule type" value="Genomic_DNA"/>
</dbReference>
<organism evidence="1 2">
    <name type="scientific">Citrobacter amalonaticus</name>
    <dbReference type="NCBI Taxonomy" id="35703"/>
    <lineage>
        <taxon>Bacteria</taxon>
        <taxon>Pseudomonadati</taxon>
        <taxon>Pseudomonadota</taxon>
        <taxon>Gammaproteobacteria</taxon>
        <taxon>Enterobacterales</taxon>
        <taxon>Enterobacteriaceae</taxon>
        <taxon>Citrobacter</taxon>
    </lineage>
</organism>
<reference evidence="1" key="1">
    <citation type="journal article" date="2018" name="Genome Biol.">
        <title>SKESA: strategic k-mer extension for scrupulous assemblies.</title>
        <authorList>
            <person name="Souvorov A."/>
            <person name="Agarwala R."/>
            <person name="Lipman D.J."/>
        </authorList>
    </citation>
    <scope>NUCLEOTIDE SEQUENCE</scope>
    <source>
        <strain evidence="1">CAV1698</strain>
    </source>
</reference>
<evidence type="ECO:0000313" key="1">
    <source>
        <dbReference type="EMBL" id="HCD1254930.1"/>
    </source>
</evidence>
<dbReference type="AlphaFoldDB" id="A0A9C7V2S3"/>